<dbReference type="PRINTS" id="PR00420">
    <property type="entry name" value="RNGMNOXGNASE"/>
</dbReference>
<keyword evidence="5" id="KW-1185">Reference proteome</keyword>
<dbReference type="SUPFAM" id="SSF51905">
    <property type="entry name" value="FAD/NAD(P)-binding domain"/>
    <property type="match status" value="1"/>
</dbReference>
<dbReference type="GO" id="GO:0004497">
    <property type="term" value="F:monooxygenase activity"/>
    <property type="evidence" value="ECO:0007669"/>
    <property type="project" value="UniProtKB-KW"/>
</dbReference>
<evidence type="ECO:0000256" key="1">
    <source>
        <dbReference type="ARBA" id="ARBA00023002"/>
    </source>
</evidence>
<sequence length="395" mass="42650">MIPVAVVGAGIGGLTLTIALREQGIEASVFERANRLRDVGAGVALSANATRLLSRLGLGKALDVVGTEPTELIFRDRAGGRVAAHPIGGSYRDRFGAPYCGVRRADLQRLLSSAVDPRQLHLGREVRSVRELPSSAVLTFDDGEEIQAQLVVGSDGVNSVLRSWVTTEPGPAHSGTSGIRGLVRAEDIPSLPDSGAMQFWMGPGAHVLHYPLDGRKLINFLAVVDEPATWTASGWTEPIDLGQATSPFSDWHPCVREMFAAARPGIRWALLTQPPLRRWFRGRVVLLGDAVHAMLPHHGQGANQTIEDAVVLANCLGAARDDHQARFARYQFLRQARTRAVQRSSWQASAVLHLPDGPEARVRNAELAGLADKIAWIHMHDVGPVESAALLRAAR</sequence>
<dbReference type="RefSeq" id="WP_189256206.1">
    <property type="nucleotide sequence ID" value="NZ_BMRE01000023.1"/>
</dbReference>
<dbReference type="PANTHER" id="PTHR13789">
    <property type="entry name" value="MONOOXYGENASE"/>
    <property type="match status" value="1"/>
</dbReference>
<proteinExistence type="predicted"/>
<dbReference type="InterPro" id="IPR050493">
    <property type="entry name" value="FAD-dep_Monooxygenase_BioMet"/>
</dbReference>
<organism evidence="4 5">
    <name type="scientific">Lentzea flava</name>
    <dbReference type="NCBI Taxonomy" id="103732"/>
    <lineage>
        <taxon>Bacteria</taxon>
        <taxon>Bacillati</taxon>
        <taxon>Actinomycetota</taxon>
        <taxon>Actinomycetes</taxon>
        <taxon>Pseudonocardiales</taxon>
        <taxon>Pseudonocardiaceae</taxon>
        <taxon>Lentzea</taxon>
    </lineage>
</organism>
<dbReference type="Proteomes" id="UP000649573">
    <property type="component" value="Unassembled WGS sequence"/>
</dbReference>
<evidence type="ECO:0000313" key="4">
    <source>
        <dbReference type="EMBL" id="GGU50935.1"/>
    </source>
</evidence>
<keyword evidence="2 4" id="KW-0503">Monooxygenase</keyword>
<evidence type="ECO:0000259" key="3">
    <source>
        <dbReference type="Pfam" id="PF01494"/>
    </source>
</evidence>
<accession>A0ABQ2UTV9</accession>
<dbReference type="EMBL" id="BMRE01000023">
    <property type="protein sequence ID" value="GGU50935.1"/>
    <property type="molecule type" value="Genomic_DNA"/>
</dbReference>
<dbReference type="Gene3D" id="3.50.50.60">
    <property type="entry name" value="FAD/NAD(P)-binding domain"/>
    <property type="match status" value="1"/>
</dbReference>
<evidence type="ECO:0000313" key="5">
    <source>
        <dbReference type="Proteomes" id="UP000649573"/>
    </source>
</evidence>
<keyword evidence="1" id="KW-0560">Oxidoreductase</keyword>
<name>A0ABQ2UTV9_9PSEU</name>
<dbReference type="SUPFAM" id="SSF54373">
    <property type="entry name" value="FAD-linked reductases, C-terminal domain"/>
    <property type="match status" value="1"/>
</dbReference>
<reference evidence="5" key="1">
    <citation type="journal article" date="2019" name="Int. J. Syst. Evol. Microbiol.">
        <title>The Global Catalogue of Microorganisms (GCM) 10K type strain sequencing project: providing services to taxonomists for standard genome sequencing and annotation.</title>
        <authorList>
            <consortium name="The Broad Institute Genomics Platform"/>
            <consortium name="The Broad Institute Genome Sequencing Center for Infectious Disease"/>
            <person name="Wu L."/>
            <person name="Ma J."/>
        </authorList>
    </citation>
    <scope>NUCLEOTIDE SEQUENCE [LARGE SCALE GENOMIC DNA]</scope>
    <source>
        <strain evidence="5">JCM 3296</strain>
    </source>
</reference>
<dbReference type="InterPro" id="IPR002938">
    <property type="entry name" value="FAD-bd"/>
</dbReference>
<comment type="caution">
    <text evidence="4">The sequence shown here is derived from an EMBL/GenBank/DDBJ whole genome shotgun (WGS) entry which is preliminary data.</text>
</comment>
<evidence type="ECO:0000256" key="2">
    <source>
        <dbReference type="ARBA" id="ARBA00023033"/>
    </source>
</evidence>
<dbReference type="Pfam" id="PF01494">
    <property type="entry name" value="FAD_binding_3"/>
    <property type="match status" value="1"/>
</dbReference>
<protein>
    <submittedName>
        <fullName evidence="4">Monooxygenase</fullName>
    </submittedName>
</protein>
<dbReference type="InterPro" id="IPR036188">
    <property type="entry name" value="FAD/NAD-bd_sf"/>
</dbReference>
<gene>
    <name evidence="4" type="ORF">GCM10010178_49640</name>
</gene>
<dbReference type="PANTHER" id="PTHR13789:SF309">
    <property type="entry name" value="PUTATIVE (AFU_ORTHOLOGUE AFUA_6G14510)-RELATED"/>
    <property type="match status" value="1"/>
</dbReference>
<feature type="domain" description="FAD-binding" evidence="3">
    <location>
        <begin position="2"/>
        <end position="342"/>
    </location>
</feature>